<proteinExistence type="predicted"/>
<reference evidence="2" key="1">
    <citation type="submission" date="2017-07" db="EMBL/GenBank/DDBJ databases">
        <title>Taro Niue Genome Assembly and Annotation.</title>
        <authorList>
            <person name="Atibalentja N."/>
            <person name="Keating K."/>
            <person name="Fields C.J."/>
        </authorList>
    </citation>
    <scope>NUCLEOTIDE SEQUENCE</scope>
    <source>
        <strain evidence="2">Niue_2</strain>
        <tissue evidence="2">Leaf</tissue>
    </source>
</reference>
<accession>A0A843XUP7</accession>
<dbReference type="AlphaFoldDB" id="A0A843XUP7"/>
<evidence type="ECO:0000313" key="3">
    <source>
        <dbReference type="Proteomes" id="UP000652761"/>
    </source>
</evidence>
<keyword evidence="3" id="KW-1185">Reference proteome</keyword>
<protein>
    <submittedName>
        <fullName evidence="2">Uncharacterized protein</fullName>
    </submittedName>
</protein>
<feature type="compositionally biased region" description="Low complexity" evidence="1">
    <location>
        <begin position="18"/>
        <end position="35"/>
    </location>
</feature>
<evidence type="ECO:0000313" key="2">
    <source>
        <dbReference type="EMBL" id="MQM23858.1"/>
    </source>
</evidence>
<sequence>MVGRAAVEAKKMEGTGDAAAASAAAAPSNSSTARSWADEAEDEDEKTSPPSSEDKDEDVKRLEALRIKEEGAKGKYENNVLFVKVDTDDEPEFAQDMQVKGCGIPYMVI</sequence>
<dbReference type="OrthoDB" id="2121326at2759"/>
<gene>
    <name evidence="2" type="ORF">Taro_056928</name>
</gene>
<dbReference type="EMBL" id="NMUH01018285">
    <property type="protein sequence ID" value="MQM23858.1"/>
    <property type="molecule type" value="Genomic_DNA"/>
</dbReference>
<name>A0A843XUP7_COLES</name>
<organism evidence="2 3">
    <name type="scientific">Colocasia esculenta</name>
    <name type="common">Wild taro</name>
    <name type="synonym">Arum esculentum</name>
    <dbReference type="NCBI Taxonomy" id="4460"/>
    <lineage>
        <taxon>Eukaryota</taxon>
        <taxon>Viridiplantae</taxon>
        <taxon>Streptophyta</taxon>
        <taxon>Embryophyta</taxon>
        <taxon>Tracheophyta</taxon>
        <taxon>Spermatophyta</taxon>
        <taxon>Magnoliopsida</taxon>
        <taxon>Liliopsida</taxon>
        <taxon>Araceae</taxon>
        <taxon>Aroideae</taxon>
        <taxon>Colocasieae</taxon>
        <taxon>Colocasia</taxon>
    </lineage>
</organism>
<feature type="region of interest" description="Disordered" evidence="1">
    <location>
        <begin position="1"/>
        <end position="62"/>
    </location>
</feature>
<evidence type="ECO:0000256" key="1">
    <source>
        <dbReference type="SAM" id="MobiDB-lite"/>
    </source>
</evidence>
<comment type="caution">
    <text evidence="2">The sequence shown here is derived from an EMBL/GenBank/DDBJ whole genome shotgun (WGS) entry which is preliminary data.</text>
</comment>
<dbReference type="Proteomes" id="UP000652761">
    <property type="component" value="Unassembled WGS sequence"/>
</dbReference>